<feature type="DNA-binding region" description="H-T-H motif" evidence="2">
    <location>
        <begin position="34"/>
        <end position="53"/>
    </location>
</feature>
<evidence type="ECO:0000259" key="3">
    <source>
        <dbReference type="PROSITE" id="PS50977"/>
    </source>
</evidence>
<dbReference type="InterPro" id="IPR001647">
    <property type="entry name" value="HTH_TetR"/>
</dbReference>
<dbReference type="PROSITE" id="PS01081">
    <property type="entry name" value="HTH_TETR_1"/>
    <property type="match status" value="1"/>
</dbReference>
<dbReference type="SUPFAM" id="SSF48498">
    <property type="entry name" value="Tetracyclin repressor-like, C-terminal domain"/>
    <property type="match status" value="1"/>
</dbReference>
<dbReference type="PANTHER" id="PTHR30055">
    <property type="entry name" value="HTH-TYPE TRANSCRIPTIONAL REGULATOR RUTR"/>
    <property type="match status" value="1"/>
</dbReference>
<dbReference type="RefSeq" id="WP_344042566.1">
    <property type="nucleotide sequence ID" value="NZ_BAAAPB010000001.1"/>
</dbReference>
<proteinExistence type="predicted"/>
<dbReference type="SUPFAM" id="SSF46689">
    <property type="entry name" value="Homeodomain-like"/>
    <property type="match status" value="1"/>
</dbReference>
<feature type="domain" description="HTH tetR-type" evidence="3">
    <location>
        <begin position="11"/>
        <end position="71"/>
    </location>
</feature>
<dbReference type="InterPro" id="IPR036271">
    <property type="entry name" value="Tet_transcr_reg_TetR-rel_C_sf"/>
</dbReference>
<evidence type="ECO:0000313" key="5">
    <source>
        <dbReference type="Proteomes" id="UP001500571"/>
    </source>
</evidence>
<dbReference type="Gene3D" id="1.10.357.10">
    <property type="entry name" value="Tetracycline Repressor, domain 2"/>
    <property type="match status" value="1"/>
</dbReference>
<keyword evidence="5" id="KW-1185">Reference proteome</keyword>
<dbReference type="PROSITE" id="PS50977">
    <property type="entry name" value="HTH_TETR_2"/>
    <property type="match status" value="1"/>
</dbReference>
<evidence type="ECO:0000256" key="2">
    <source>
        <dbReference type="PROSITE-ProRule" id="PRU00335"/>
    </source>
</evidence>
<dbReference type="InterPro" id="IPR023772">
    <property type="entry name" value="DNA-bd_HTH_TetR-type_CS"/>
</dbReference>
<dbReference type="PANTHER" id="PTHR30055:SF148">
    <property type="entry name" value="TETR-FAMILY TRANSCRIPTIONAL REGULATOR"/>
    <property type="match status" value="1"/>
</dbReference>
<sequence>MEHRPGRPRRPDVDAAVRAATVRLVAQRGYDGTTLDHIAREAGVAKTTVYRRWDSKADLVLDALVDVLGEPPLPTGGGELRETVGWLAARIGDPAVHQLLVGLVGEAVADPAVRAALRQRIRQPFEDRLVAAWGAGAADVDLAFDVVVGSLLHHAALAGSIDTRVVDTVTEVAVRLLSGEA</sequence>
<accession>A0ABN2QEE4</accession>
<dbReference type="Pfam" id="PF00440">
    <property type="entry name" value="TetR_N"/>
    <property type="match status" value="1"/>
</dbReference>
<dbReference type="PRINTS" id="PR00455">
    <property type="entry name" value="HTHTETR"/>
</dbReference>
<dbReference type="EMBL" id="BAAAPB010000001">
    <property type="protein sequence ID" value="GAA1950719.1"/>
    <property type="molecule type" value="Genomic_DNA"/>
</dbReference>
<dbReference type="InterPro" id="IPR050109">
    <property type="entry name" value="HTH-type_TetR-like_transc_reg"/>
</dbReference>
<gene>
    <name evidence="4" type="ORF">GCM10009798_07580</name>
</gene>
<keyword evidence="1 2" id="KW-0238">DNA-binding</keyword>
<organism evidence="4 5">
    <name type="scientific">Nocardioides panacihumi</name>
    <dbReference type="NCBI Taxonomy" id="400774"/>
    <lineage>
        <taxon>Bacteria</taxon>
        <taxon>Bacillati</taxon>
        <taxon>Actinomycetota</taxon>
        <taxon>Actinomycetes</taxon>
        <taxon>Propionibacteriales</taxon>
        <taxon>Nocardioidaceae</taxon>
        <taxon>Nocardioides</taxon>
    </lineage>
</organism>
<dbReference type="InterPro" id="IPR009057">
    <property type="entry name" value="Homeodomain-like_sf"/>
</dbReference>
<comment type="caution">
    <text evidence="4">The sequence shown here is derived from an EMBL/GenBank/DDBJ whole genome shotgun (WGS) entry which is preliminary data.</text>
</comment>
<name>A0ABN2QEE4_9ACTN</name>
<reference evidence="4 5" key="1">
    <citation type="journal article" date="2019" name="Int. J. Syst. Evol. Microbiol.">
        <title>The Global Catalogue of Microorganisms (GCM) 10K type strain sequencing project: providing services to taxonomists for standard genome sequencing and annotation.</title>
        <authorList>
            <consortium name="The Broad Institute Genomics Platform"/>
            <consortium name="The Broad Institute Genome Sequencing Center for Infectious Disease"/>
            <person name="Wu L."/>
            <person name="Ma J."/>
        </authorList>
    </citation>
    <scope>NUCLEOTIDE SEQUENCE [LARGE SCALE GENOMIC DNA]</scope>
    <source>
        <strain evidence="4 5">JCM 15309</strain>
    </source>
</reference>
<evidence type="ECO:0000313" key="4">
    <source>
        <dbReference type="EMBL" id="GAA1950719.1"/>
    </source>
</evidence>
<evidence type="ECO:0000256" key="1">
    <source>
        <dbReference type="ARBA" id="ARBA00023125"/>
    </source>
</evidence>
<dbReference type="Proteomes" id="UP001500571">
    <property type="component" value="Unassembled WGS sequence"/>
</dbReference>
<protein>
    <submittedName>
        <fullName evidence="4">TetR/AcrR family transcriptional regulator</fullName>
    </submittedName>
</protein>